<dbReference type="GO" id="GO:0044209">
    <property type="term" value="P:AMP salvage"/>
    <property type="evidence" value="ECO:0007669"/>
    <property type="project" value="UniProtKB-UniRule"/>
</dbReference>
<evidence type="ECO:0000256" key="1">
    <source>
        <dbReference type="ARBA" id="ARBA00001946"/>
    </source>
</evidence>
<protein>
    <recommendedName>
        <fullName evidence="12 14">Adenosine kinase</fullName>
        <shortName evidence="14">AK</shortName>
        <ecNumber evidence="4 14">2.7.1.20</ecNumber>
    </recommendedName>
    <alternativeName>
        <fullName evidence="14">Adenosine 5'-phosphotransferase</fullName>
    </alternativeName>
</protein>
<dbReference type="Proteomes" id="UP000039865">
    <property type="component" value="Unassembled WGS sequence"/>
</dbReference>
<comment type="cofactor">
    <cofactor evidence="1 14">
        <name>Mg(2+)</name>
        <dbReference type="ChEBI" id="CHEBI:18420"/>
    </cofactor>
</comment>
<dbReference type="SUPFAM" id="SSF53613">
    <property type="entry name" value="Ribokinase-like"/>
    <property type="match status" value="1"/>
</dbReference>
<comment type="catalytic activity">
    <reaction evidence="11 14">
        <text>adenosine + ATP = AMP + ADP + H(+)</text>
        <dbReference type="Rhea" id="RHEA:20824"/>
        <dbReference type="ChEBI" id="CHEBI:15378"/>
        <dbReference type="ChEBI" id="CHEBI:16335"/>
        <dbReference type="ChEBI" id="CHEBI:30616"/>
        <dbReference type="ChEBI" id="CHEBI:456215"/>
        <dbReference type="ChEBI" id="CHEBI:456216"/>
        <dbReference type="EC" id="2.7.1.20"/>
    </reaction>
</comment>
<evidence type="ECO:0000256" key="13">
    <source>
        <dbReference type="PIRSR" id="PIRSR601805-1"/>
    </source>
</evidence>
<name>A0A077ZUX1_STYLE</name>
<evidence type="ECO:0000256" key="2">
    <source>
        <dbReference type="ARBA" id="ARBA00004801"/>
    </source>
</evidence>
<gene>
    <name evidence="16" type="primary">Contig15947.g16998</name>
    <name evidence="16" type="ORF">STYLEM_2069</name>
</gene>
<dbReference type="AlphaFoldDB" id="A0A077ZUX1"/>
<evidence type="ECO:0000313" key="17">
    <source>
        <dbReference type="Proteomes" id="UP000039865"/>
    </source>
</evidence>
<evidence type="ECO:0000256" key="9">
    <source>
        <dbReference type="ARBA" id="ARBA00022840"/>
    </source>
</evidence>
<keyword evidence="6 14" id="KW-0660">Purine salvage</keyword>
<dbReference type="GO" id="GO:0005524">
    <property type="term" value="F:ATP binding"/>
    <property type="evidence" value="ECO:0007669"/>
    <property type="project" value="UniProtKB-UniRule"/>
</dbReference>
<dbReference type="CDD" id="cd01168">
    <property type="entry name" value="adenosine_kinase"/>
    <property type="match status" value="1"/>
</dbReference>
<dbReference type="InterPro" id="IPR029056">
    <property type="entry name" value="Ribokinase-like"/>
</dbReference>
<dbReference type="GO" id="GO:0006144">
    <property type="term" value="P:purine nucleobase metabolic process"/>
    <property type="evidence" value="ECO:0007669"/>
    <property type="project" value="TreeGrafter"/>
</dbReference>
<keyword evidence="10 14" id="KW-0460">Magnesium</keyword>
<dbReference type="InterPro" id="IPR001805">
    <property type="entry name" value="Adenokinase"/>
</dbReference>
<dbReference type="FunFam" id="3.40.1190.20:FF:000076">
    <property type="entry name" value="Adenosine kinase"/>
    <property type="match status" value="1"/>
</dbReference>
<dbReference type="EMBL" id="CCKQ01002003">
    <property type="protein sequence ID" value="CDW73100.1"/>
    <property type="molecule type" value="Genomic_DNA"/>
</dbReference>
<evidence type="ECO:0000256" key="11">
    <source>
        <dbReference type="ARBA" id="ARBA00051362"/>
    </source>
</evidence>
<keyword evidence="8 14" id="KW-0418">Kinase</keyword>
<sequence length="346" mass="38329">METQDLLIVAIENPLLDISVELSNDEILTKYELQHGHACLANEKQMPIYEEIWRIEGVQKIPGGSSLNSVRSANYMLKNTHPNKCAFFGSIGNDEVGKVLEKELEDTGVHAYLHKDQDTPTGSCAVLVHNKERTLCANLAACLKYPTTHLQSNMQVLEKAAFLYTSGFFITSNFEALLEYVKFAADNNKPLGFNLSATFLIQFNTEQLNTVLEYADYTFCNEDEAKVYAEVNKVEYATFKDVAVAISKSKKVNTARPRVSIITQGKEPVIVAVSKDGEVEVKEYEVTVLKAEQVIDTNGAGDSFVGGFLSQIVQGKDLETAVKAGIWLSSQVIQRSGCTFPEENTF</sequence>
<evidence type="ECO:0000256" key="3">
    <source>
        <dbReference type="ARBA" id="ARBA00010688"/>
    </source>
</evidence>
<accession>A0A077ZUX1</accession>
<dbReference type="GO" id="GO:0005634">
    <property type="term" value="C:nucleus"/>
    <property type="evidence" value="ECO:0007669"/>
    <property type="project" value="TreeGrafter"/>
</dbReference>
<dbReference type="GO" id="GO:0006166">
    <property type="term" value="P:purine ribonucleoside salvage"/>
    <property type="evidence" value="ECO:0007669"/>
    <property type="project" value="UniProtKB-KW"/>
</dbReference>
<dbReference type="GO" id="GO:0005829">
    <property type="term" value="C:cytosol"/>
    <property type="evidence" value="ECO:0007669"/>
    <property type="project" value="TreeGrafter"/>
</dbReference>
<evidence type="ECO:0000256" key="10">
    <source>
        <dbReference type="ARBA" id="ARBA00022842"/>
    </source>
</evidence>
<evidence type="ECO:0000256" key="7">
    <source>
        <dbReference type="ARBA" id="ARBA00022741"/>
    </source>
</evidence>
<evidence type="ECO:0000313" key="16">
    <source>
        <dbReference type="EMBL" id="CDW73100.1"/>
    </source>
</evidence>
<evidence type="ECO:0000259" key="15">
    <source>
        <dbReference type="Pfam" id="PF00294"/>
    </source>
</evidence>
<dbReference type="GO" id="GO:0004001">
    <property type="term" value="F:adenosine kinase activity"/>
    <property type="evidence" value="ECO:0007669"/>
    <property type="project" value="UniProtKB-UniRule"/>
</dbReference>
<dbReference type="PANTHER" id="PTHR45769">
    <property type="entry name" value="ADENOSINE KINASE"/>
    <property type="match status" value="1"/>
</dbReference>
<dbReference type="Gene3D" id="3.30.1110.10">
    <property type="match status" value="1"/>
</dbReference>
<evidence type="ECO:0000256" key="4">
    <source>
        <dbReference type="ARBA" id="ARBA00012119"/>
    </source>
</evidence>
<evidence type="ECO:0000256" key="8">
    <source>
        <dbReference type="ARBA" id="ARBA00022777"/>
    </source>
</evidence>
<dbReference type="InterPro" id="IPR002173">
    <property type="entry name" value="Carboh/pur_kinase_PfkB_CS"/>
</dbReference>
<evidence type="ECO:0000256" key="5">
    <source>
        <dbReference type="ARBA" id="ARBA00022679"/>
    </source>
</evidence>
<dbReference type="InParanoid" id="A0A077ZUX1"/>
<keyword evidence="17" id="KW-1185">Reference proteome</keyword>
<dbReference type="EC" id="2.7.1.20" evidence="4 14"/>
<comment type="pathway">
    <text evidence="2 14">Purine metabolism; AMP biosynthesis via salvage pathway; AMP from adenosine: step 1/1.</text>
</comment>
<proteinExistence type="inferred from homology"/>
<feature type="active site" description="Proton acceptor" evidence="13">
    <location>
        <position position="302"/>
    </location>
</feature>
<dbReference type="PRINTS" id="PR00989">
    <property type="entry name" value="ADENOKINASE"/>
</dbReference>
<evidence type="ECO:0000256" key="6">
    <source>
        <dbReference type="ARBA" id="ARBA00022726"/>
    </source>
</evidence>
<keyword evidence="9 14" id="KW-0067">ATP-binding</keyword>
<evidence type="ECO:0000256" key="14">
    <source>
        <dbReference type="RuleBase" id="RU368116"/>
    </source>
</evidence>
<dbReference type="PANTHER" id="PTHR45769:SF3">
    <property type="entry name" value="ADENOSINE KINASE"/>
    <property type="match status" value="1"/>
</dbReference>
<reference evidence="16 17" key="1">
    <citation type="submission" date="2014-06" db="EMBL/GenBank/DDBJ databases">
        <authorList>
            <person name="Swart Estienne"/>
        </authorList>
    </citation>
    <scope>NUCLEOTIDE SEQUENCE [LARGE SCALE GENOMIC DNA]</scope>
    <source>
        <strain evidence="16 17">130c</strain>
    </source>
</reference>
<organism evidence="16 17">
    <name type="scientific">Stylonychia lemnae</name>
    <name type="common">Ciliate</name>
    <dbReference type="NCBI Taxonomy" id="5949"/>
    <lineage>
        <taxon>Eukaryota</taxon>
        <taxon>Sar</taxon>
        <taxon>Alveolata</taxon>
        <taxon>Ciliophora</taxon>
        <taxon>Intramacronucleata</taxon>
        <taxon>Spirotrichea</taxon>
        <taxon>Stichotrichia</taxon>
        <taxon>Sporadotrichida</taxon>
        <taxon>Oxytrichidae</taxon>
        <taxon>Stylonychinae</taxon>
        <taxon>Stylonychia</taxon>
    </lineage>
</organism>
<comment type="similarity">
    <text evidence="3 14">Belongs to the carbohydrate kinase PfkB family.</text>
</comment>
<dbReference type="InterPro" id="IPR011611">
    <property type="entry name" value="PfkB_dom"/>
</dbReference>
<keyword evidence="7 14" id="KW-0547">Nucleotide-binding</keyword>
<evidence type="ECO:0000256" key="12">
    <source>
        <dbReference type="ARBA" id="ARBA00068771"/>
    </source>
</evidence>
<dbReference type="OrthoDB" id="432447at2759"/>
<dbReference type="OMA" id="RTMCTYL"/>
<dbReference type="Gene3D" id="3.40.1190.20">
    <property type="match status" value="1"/>
</dbReference>
<keyword evidence="5 14" id="KW-0808">Transferase</keyword>
<dbReference type="Pfam" id="PF00294">
    <property type="entry name" value="PfkB"/>
    <property type="match status" value="1"/>
</dbReference>
<dbReference type="PROSITE" id="PS00584">
    <property type="entry name" value="PFKB_KINASES_2"/>
    <property type="match status" value="1"/>
</dbReference>
<dbReference type="UniPathway" id="UPA00588">
    <property type="reaction ID" value="UER00659"/>
</dbReference>
<comment type="function">
    <text evidence="14">ATP dependent phosphorylation of adenosine and other related nucleoside analogs to monophosphate derivatives.</text>
</comment>
<feature type="domain" description="Carbohydrate kinase PfkB" evidence="15">
    <location>
        <begin position="49"/>
        <end position="343"/>
    </location>
</feature>